<evidence type="ECO:0000256" key="3">
    <source>
        <dbReference type="ARBA" id="ARBA00023136"/>
    </source>
</evidence>
<dbReference type="SUPFAM" id="SSF56519">
    <property type="entry name" value="Penicillin binding protein dimerisation domain"/>
    <property type="match status" value="1"/>
</dbReference>
<accession>A0A4Y8Q1V9</accession>
<reference evidence="6 7" key="1">
    <citation type="submission" date="2017-03" db="EMBL/GenBank/DDBJ databases">
        <title>Isolation of Levoglucosan Utilizing Bacteria.</title>
        <authorList>
            <person name="Arya A.S."/>
        </authorList>
    </citation>
    <scope>NUCLEOTIDE SEQUENCE [LARGE SCALE GENOMIC DNA]</scope>
    <source>
        <strain evidence="6 7">MEC069</strain>
    </source>
</reference>
<evidence type="ECO:0000259" key="4">
    <source>
        <dbReference type="Pfam" id="PF00905"/>
    </source>
</evidence>
<evidence type="ECO:0000256" key="1">
    <source>
        <dbReference type="ARBA" id="ARBA00004370"/>
    </source>
</evidence>
<dbReference type="AlphaFoldDB" id="A0A4Y8Q1V9"/>
<sequence>MEGSGMSAKHKQRVFWLLLLLVLVLAYLSGKLFWIQVISAEHYSAYNVDLVKNSVAQRQQALVLSSGRGDIYDRSLQPFTGRTIQALAAFPVRDGYSGDSAQLAGLTRVLHTTTAQWQTFASGLNVAKLWGADGGEPTALSKEQAQQIEALGLPNARVVSYQIRYPADMAARQVIGFIGQNPERVQGLFASELAGGKLTLTSRIGAAGLEKTFEPWLRGQGATSISYFTDAGKRPLGGLDARIIQPDNPYYPLKLVTTLDADIQQRIEQLMDRMHIREGSAVVLDAQQADVIAMASRPNFNPAQIDPSGGAWGNEAVKATTPGSIFKTIVAAAALEEGVVEPDETFDCEGALGKYGFTCWKKGGHGPLTLEQGFAESCNIVFARVAQRLSAEQIETYARKLGLLAPVGWTGAIGEQAGLSMWDGEEAGQLFAAKTPRSDEGVLMQTAIGQRDVLVTPLQAANMIVTLLHGGEALEPRIVQELRYRTDRVMQRFPTQKLVAGAGAISEETSRTLLKWMQEVVEDGTGQSLKGAKWKLAGKSGTAQVGAEANQTVNQWFIGYGPVDAPRYAVSVVVAHTDPQAANQALPLFKGIMDILAGQ</sequence>
<keyword evidence="7" id="KW-1185">Reference proteome</keyword>
<comment type="similarity">
    <text evidence="2">Belongs to the transpeptidase family.</text>
</comment>
<dbReference type="Proteomes" id="UP000298246">
    <property type="component" value="Unassembled WGS sequence"/>
</dbReference>
<comment type="caution">
    <text evidence="6">The sequence shown here is derived from an EMBL/GenBank/DDBJ whole genome shotgun (WGS) entry which is preliminary data.</text>
</comment>
<evidence type="ECO:0000313" key="6">
    <source>
        <dbReference type="EMBL" id="TFE87260.1"/>
    </source>
</evidence>
<feature type="domain" description="Penicillin-binding protein dimerisation" evidence="5">
    <location>
        <begin position="67"/>
        <end position="232"/>
    </location>
</feature>
<dbReference type="InterPro" id="IPR001460">
    <property type="entry name" value="PCN-bd_Tpept"/>
</dbReference>
<dbReference type="OrthoDB" id="2985542at2"/>
<dbReference type="GO" id="GO:0071972">
    <property type="term" value="F:peptidoglycan L,D-transpeptidase activity"/>
    <property type="evidence" value="ECO:0007669"/>
    <property type="project" value="TreeGrafter"/>
</dbReference>
<evidence type="ECO:0000259" key="5">
    <source>
        <dbReference type="Pfam" id="PF03717"/>
    </source>
</evidence>
<evidence type="ECO:0000313" key="7">
    <source>
        <dbReference type="Proteomes" id="UP000298246"/>
    </source>
</evidence>
<dbReference type="GO" id="GO:0008658">
    <property type="term" value="F:penicillin binding"/>
    <property type="evidence" value="ECO:0007669"/>
    <property type="project" value="InterPro"/>
</dbReference>
<dbReference type="GO" id="GO:0005886">
    <property type="term" value="C:plasma membrane"/>
    <property type="evidence" value="ECO:0007669"/>
    <property type="project" value="TreeGrafter"/>
</dbReference>
<dbReference type="Gene3D" id="3.40.710.10">
    <property type="entry name" value="DD-peptidase/beta-lactamase superfamily"/>
    <property type="match status" value="1"/>
</dbReference>
<dbReference type="PANTHER" id="PTHR30627:SF24">
    <property type="entry name" value="PENICILLIN-BINDING PROTEIN 4B"/>
    <property type="match status" value="1"/>
</dbReference>
<dbReference type="Gene3D" id="3.90.1310.10">
    <property type="entry name" value="Penicillin-binding protein 2a (Domain 2)"/>
    <property type="match status" value="1"/>
</dbReference>
<dbReference type="SUPFAM" id="SSF56601">
    <property type="entry name" value="beta-lactamase/transpeptidase-like"/>
    <property type="match status" value="1"/>
</dbReference>
<dbReference type="InterPro" id="IPR036138">
    <property type="entry name" value="PBP_dimer_sf"/>
</dbReference>
<dbReference type="EMBL" id="MYFO01000014">
    <property type="protein sequence ID" value="TFE87260.1"/>
    <property type="molecule type" value="Genomic_DNA"/>
</dbReference>
<dbReference type="GO" id="GO:0071555">
    <property type="term" value="P:cell wall organization"/>
    <property type="evidence" value="ECO:0007669"/>
    <property type="project" value="TreeGrafter"/>
</dbReference>
<dbReference type="PANTHER" id="PTHR30627">
    <property type="entry name" value="PEPTIDOGLYCAN D,D-TRANSPEPTIDASE"/>
    <property type="match status" value="1"/>
</dbReference>
<gene>
    <name evidence="6" type="ORF">B5M42_12485</name>
</gene>
<keyword evidence="3" id="KW-0472">Membrane</keyword>
<dbReference type="InterPro" id="IPR005311">
    <property type="entry name" value="PBP_dimer"/>
</dbReference>
<evidence type="ECO:0000256" key="2">
    <source>
        <dbReference type="ARBA" id="ARBA00007171"/>
    </source>
</evidence>
<feature type="domain" description="Penicillin-binding protein transpeptidase" evidence="4">
    <location>
        <begin position="279"/>
        <end position="593"/>
    </location>
</feature>
<dbReference type="Pfam" id="PF03717">
    <property type="entry name" value="PBP_dimer"/>
    <property type="match status" value="1"/>
</dbReference>
<name>A0A4Y8Q1V9_9BACL</name>
<dbReference type="InterPro" id="IPR050515">
    <property type="entry name" value="Beta-lactam/transpept"/>
</dbReference>
<protein>
    <submittedName>
        <fullName evidence="6">Penicillin-binding protein</fullName>
    </submittedName>
</protein>
<proteinExistence type="inferred from homology"/>
<comment type="subcellular location">
    <subcellularLocation>
        <location evidence="1">Membrane</location>
    </subcellularLocation>
</comment>
<dbReference type="Pfam" id="PF00905">
    <property type="entry name" value="Transpeptidase"/>
    <property type="match status" value="1"/>
</dbReference>
<organism evidence="6 7">
    <name type="scientific">Paenibacillus athensensis</name>
    <dbReference type="NCBI Taxonomy" id="1967502"/>
    <lineage>
        <taxon>Bacteria</taxon>
        <taxon>Bacillati</taxon>
        <taxon>Bacillota</taxon>
        <taxon>Bacilli</taxon>
        <taxon>Bacillales</taxon>
        <taxon>Paenibacillaceae</taxon>
        <taxon>Paenibacillus</taxon>
    </lineage>
</organism>
<dbReference type="InterPro" id="IPR012338">
    <property type="entry name" value="Beta-lactam/transpept-like"/>
</dbReference>